<dbReference type="EMBL" id="VYKL01000041">
    <property type="protein sequence ID" value="KAA9015521.1"/>
    <property type="molecule type" value="Genomic_DNA"/>
</dbReference>
<dbReference type="InterPro" id="IPR051465">
    <property type="entry name" value="Cell_Envelope_Struct_Comp"/>
</dbReference>
<dbReference type="InterPro" id="IPR001119">
    <property type="entry name" value="SLH_dom"/>
</dbReference>
<dbReference type="Proteomes" id="UP000326671">
    <property type="component" value="Unassembled WGS sequence"/>
</dbReference>
<feature type="chain" id="PRO_5039258170" evidence="3">
    <location>
        <begin position="24"/>
        <end position="816"/>
    </location>
</feature>
<dbReference type="PANTHER" id="PTHR43308">
    <property type="entry name" value="OUTER MEMBRANE PROTEIN ALPHA-RELATED"/>
    <property type="match status" value="1"/>
</dbReference>
<dbReference type="PROSITE" id="PS00018">
    <property type="entry name" value="EF_HAND_1"/>
    <property type="match status" value="1"/>
</dbReference>
<sequence>MAKSYRKFIAGAATAAVVGSAFAGAAAGATNFKDVDSSTTHQEGILALVEAGIIKGYDDGTFRPYAQITRGEAAILTARALGLLDGKNIPANPFKDVSENQAAYEAIVKLADKGIVSGFTNDTFKPYETVTRAQVAKYVALAYGYEPADGITKFPDVNENAALAAYVDVLADAGIIEGKANGNFGYNDALRRADFSGIVYRAEQAKKKPDDKPIVKSAVTITASDDKGNSVTNGDQKKYKIKVTNPVAPDKPVAGVKVNVTFKENLLTGGKPQNNIYVSNGYDENGNHRNNLVPYQSSDSNQQVVTVTTDYKGEAELIITGANGSVTPIAFLDGTNQEWDTKGGIEFGNQDGRFDAKYEWYAQADKVTFGAEKYTITVTGKRDKFAAIKDDTNNDGRISGDEFNGRKYEILVKDKDGNPYNGIVNVGVEELVDTDGTNDYTDARILVGGVEYVKTTVRTDVNGKADFTLVSPTENDIATPVVWIDHNYSNNPQFPFENILDENDSRSGKGKVEYTNFQAPYVDDDAEGAELRTIDTLFADNEGVGFNLVLLNQSGKPYSPNAVDGLKARVTFTIKNDGPNPIYVDTNDGFWGDVEATAGRDYRPYTLLPGTFIVESHGQITISGDITNDTWFWWFINNNDDYLVNVYTNDGDAKVTVNASAVISDDTNPRSQSVSVEAGPVTKTVTSTGNFGGTTATSAVGDDSNDVGDRRDQIRVTFEEDVRPNGTNSFDPGDFRLLTATGHVTPSSVAYAKDPNNTQKSDENVLVLQFTDEAVESAIASNGTLQLEYNGEYGNSSVYLIDEHGSKLRNFGISVQ</sequence>
<name>A0A5J5H4K1_9BACI</name>
<dbReference type="OrthoDB" id="2839183at2"/>
<feature type="region of interest" description="Disordered" evidence="2">
    <location>
        <begin position="686"/>
        <end position="708"/>
    </location>
</feature>
<dbReference type="InterPro" id="IPR018247">
    <property type="entry name" value="EF_Hand_1_Ca_BS"/>
</dbReference>
<comment type="caution">
    <text evidence="5">The sequence shown here is derived from an EMBL/GenBank/DDBJ whole genome shotgun (WGS) entry which is preliminary data.</text>
</comment>
<protein>
    <submittedName>
        <fullName evidence="5">S-layer homology domain-containing protein</fullName>
    </submittedName>
</protein>
<evidence type="ECO:0000256" key="1">
    <source>
        <dbReference type="ARBA" id="ARBA00022729"/>
    </source>
</evidence>
<evidence type="ECO:0000256" key="3">
    <source>
        <dbReference type="SAM" id="SignalP"/>
    </source>
</evidence>
<keyword evidence="6" id="KW-1185">Reference proteome</keyword>
<dbReference type="RefSeq" id="WP_150442351.1">
    <property type="nucleotide sequence ID" value="NZ_VYKL01000041.1"/>
</dbReference>
<evidence type="ECO:0000313" key="6">
    <source>
        <dbReference type="Proteomes" id="UP000326671"/>
    </source>
</evidence>
<evidence type="ECO:0000256" key="2">
    <source>
        <dbReference type="SAM" id="MobiDB-lite"/>
    </source>
</evidence>
<evidence type="ECO:0000259" key="4">
    <source>
        <dbReference type="PROSITE" id="PS51272"/>
    </source>
</evidence>
<proteinExistence type="predicted"/>
<dbReference type="Pfam" id="PF00395">
    <property type="entry name" value="SLH"/>
    <property type="match status" value="3"/>
</dbReference>
<accession>A0A5J5H4K1</accession>
<organism evidence="5 6">
    <name type="scientific">Niallia endozanthoxylica</name>
    <dbReference type="NCBI Taxonomy" id="2036016"/>
    <lineage>
        <taxon>Bacteria</taxon>
        <taxon>Bacillati</taxon>
        <taxon>Bacillota</taxon>
        <taxon>Bacilli</taxon>
        <taxon>Bacillales</taxon>
        <taxon>Bacillaceae</taxon>
        <taxon>Niallia</taxon>
    </lineage>
</organism>
<feature type="signal peptide" evidence="3">
    <location>
        <begin position="1"/>
        <end position="23"/>
    </location>
</feature>
<evidence type="ECO:0000313" key="5">
    <source>
        <dbReference type="EMBL" id="KAA9015521.1"/>
    </source>
</evidence>
<reference evidence="5 6" key="1">
    <citation type="submission" date="2019-09" db="EMBL/GenBank/DDBJ databases">
        <title>Whole genome sequences of isolates from the Mars Exploration Rovers.</title>
        <authorList>
            <person name="Seuylemezian A."/>
            <person name="Vaishampayan P."/>
        </authorList>
    </citation>
    <scope>NUCLEOTIDE SEQUENCE [LARGE SCALE GENOMIC DNA]</scope>
    <source>
        <strain evidence="5 6">MER_TA_151</strain>
    </source>
</reference>
<dbReference type="AlphaFoldDB" id="A0A5J5H4K1"/>
<feature type="compositionally biased region" description="Polar residues" evidence="2">
    <location>
        <begin position="686"/>
        <end position="698"/>
    </location>
</feature>
<dbReference type="PROSITE" id="PS51272">
    <property type="entry name" value="SLH"/>
    <property type="match status" value="3"/>
</dbReference>
<feature type="domain" description="SLH" evidence="4">
    <location>
        <begin position="154"/>
        <end position="213"/>
    </location>
</feature>
<feature type="domain" description="SLH" evidence="4">
    <location>
        <begin position="93"/>
        <end position="153"/>
    </location>
</feature>
<gene>
    <name evidence="5" type="ORF">F4V44_22975</name>
</gene>
<feature type="domain" description="SLH" evidence="4">
    <location>
        <begin position="28"/>
        <end position="91"/>
    </location>
</feature>
<dbReference type="PANTHER" id="PTHR43308:SF5">
    <property type="entry name" value="S-LAYER PROTEIN _ PEPTIDOGLYCAN ENDO-BETA-N-ACETYLGLUCOSAMINIDASE"/>
    <property type="match status" value="1"/>
</dbReference>
<keyword evidence="1 3" id="KW-0732">Signal</keyword>